<name>A0A6H1ZHC8_9ZZZZ</name>
<dbReference type="EMBL" id="MT141844">
    <property type="protein sequence ID" value="QJA71073.1"/>
    <property type="molecule type" value="Genomic_DNA"/>
</dbReference>
<evidence type="ECO:0000313" key="1">
    <source>
        <dbReference type="EMBL" id="QJA46675.1"/>
    </source>
</evidence>
<evidence type="ECO:0000313" key="3">
    <source>
        <dbReference type="EMBL" id="QJA71073.1"/>
    </source>
</evidence>
<reference evidence="1" key="1">
    <citation type="submission" date="2020-03" db="EMBL/GenBank/DDBJ databases">
        <title>The deep terrestrial virosphere.</title>
        <authorList>
            <person name="Holmfeldt K."/>
            <person name="Nilsson E."/>
            <person name="Simone D."/>
            <person name="Lopez-Fernandez M."/>
            <person name="Wu X."/>
            <person name="de Brujin I."/>
            <person name="Lundin D."/>
            <person name="Andersson A."/>
            <person name="Bertilsson S."/>
            <person name="Dopson M."/>
        </authorList>
    </citation>
    <scope>NUCLEOTIDE SEQUENCE</scope>
    <source>
        <strain evidence="3">MM415A03392</strain>
        <strain evidence="2">MM415B01016</strain>
        <strain evidence="1">TM448A00494</strain>
    </source>
</reference>
<gene>
    <name evidence="3" type="ORF">MM415A03392_0006</name>
    <name evidence="2" type="ORF">MM415B01016_0018</name>
    <name evidence="1" type="ORF">TM448A00494_0022</name>
</gene>
<dbReference type="EMBL" id="MT144018">
    <property type="protein sequence ID" value="QJA46675.1"/>
    <property type="molecule type" value="Genomic_DNA"/>
</dbReference>
<evidence type="ECO:0000313" key="2">
    <source>
        <dbReference type="EMBL" id="QJA60949.1"/>
    </source>
</evidence>
<dbReference type="AlphaFoldDB" id="A0A6H1ZHC8"/>
<protein>
    <submittedName>
        <fullName evidence="1">Uncharacterized protein</fullName>
    </submittedName>
</protein>
<accession>A0A6H1ZHC8</accession>
<organism evidence="1">
    <name type="scientific">viral metagenome</name>
    <dbReference type="NCBI Taxonomy" id="1070528"/>
    <lineage>
        <taxon>unclassified sequences</taxon>
        <taxon>metagenomes</taxon>
        <taxon>organismal metagenomes</taxon>
    </lineage>
</organism>
<sequence>MANTIANRLDRIESSFPGQLDQPRRFISLVTNADEYAKALEQARSEGYDPYTEEEEVLIIRLVPGRPCVEAQARET</sequence>
<proteinExistence type="predicted"/>
<dbReference type="EMBL" id="MT141426">
    <property type="protein sequence ID" value="QJA60949.1"/>
    <property type="molecule type" value="Genomic_DNA"/>
</dbReference>